<gene>
    <name evidence="1" type="ORF">GXM_02291</name>
</gene>
<evidence type="ECO:0000313" key="1">
    <source>
        <dbReference type="EMBL" id="QFS44816.1"/>
    </source>
</evidence>
<dbReference type="Proteomes" id="UP000326678">
    <property type="component" value="Chromosome Gxm1"/>
</dbReference>
<accession>A0A5P8VXF2</accession>
<dbReference type="KEGG" id="nsh:GXM_02291"/>
<keyword evidence="2" id="KW-1185">Reference proteome</keyword>
<evidence type="ECO:0000313" key="2">
    <source>
        <dbReference type="Proteomes" id="UP000326678"/>
    </source>
</evidence>
<dbReference type="AlphaFoldDB" id="A0A5P8VXF2"/>
<sequence>MKLVRNRVAAKAARLLFKELVKLCPVDAIANPPDDKLLE</sequence>
<proteinExistence type="predicted"/>
<protein>
    <submittedName>
        <fullName evidence="1">Uncharacterized protein</fullName>
    </submittedName>
</protein>
<dbReference type="EMBL" id="CP045226">
    <property type="protein sequence ID" value="QFS44816.1"/>
    <property type="molecule type" value="Genomic_DNA"/>
</dbReference>
<organism evidence="1 2">
    <name type="scientific">Nostoc sphaeroides CCNUC1</name>
    <dbReference type="NCBI Taxonomy" id="2653204"/>
    <lineage>
        <taxon>Bacteria</taxon>
        <taxon>Bacillati</taxon>
        <taxon>Cyanobacteriota</taxon>
        <taxon>Cyanophyceae</taxon>
        <taxon>Nostocales</taxon>
        <taxon>Nostocaceae</taxon>
        <taxon>Nostoc</taxon>
    </lineage>
</organism>
<reference evidence="1 2" key="1">
    <citation type="submission" date="2019-10" db="EMBL/GenBank/DDBJ databases">
        <title>Genomic and transcriptomic insights into the perfect genentic adaptation of a filamentous nitrogen-fixing cyanobacterium to rice fields.</title>
        <authorList>
            <person name="Chen Z."/>
        </authorList>
    </citation>
    <scope>NUCLEOTIDE SEQUENCE [LARGE SCALE GENOMIC DNA]</scope>
    <source>
        <strain evidence="1">CCNUC1</strain>
    </source>
</reference>
<name>A0A5P8VXF2_9NOSO</name>